<dbReference type="Gene3D" id="3.30.300.110">
    <property type="entry name" value="Met-10+ protein-like domains"/>
    <property type="match status" value="1"/>
</dbReference>
<dbReference type="InterPro" id="IPR056743">
    <property type="entry name" value="TRM5-TYW2-like_MTfase"/>
</dbReference>
<keyword evidence="3" id="KW-0808">Transferase</keyword>
<dbReference type="Gene3D" id="3.40.50.150">
    <property type="entry name" value="Vaccinia Virus protein VP39"/>
    <property type="match status" value="1"/>
</dbReference>
<dbReference type="EMBL" id="QMRA01000098">
    <property type="protein sequence ID" value="RLE52783.1"/>
    <property type="molecule type" value="Genomic_DNA"/>
</dbReference>
<evidence type="ECO:0000256" key="5">
    <source>
        <dbReference type="ARBA" id="ARBA00022694"/>
    </source>
</evidence>
<dbReference type="InterPro" id="IPR056744">
    <property type="entry name" value="TRM5/TYW2-like_N"/>
</dbReference>
<dbReference type="PANTHER" id="PTHR23245:SF36">
    <property type="entry name" value="TRNA (GUANINE(37)-N1)-METHYLTRANSFERASE"/>
    <property type="match status" value="1"/>
</dbReference>
<dbReference type="GO" id="GO:0005737">
    <property type="term" value="C:cytoplasm"/>
    <property type="evidence" value="ECO:0007669"/>
    <property type="project" value="TreeGrafter"/>
</dbReference>
<gene>
    <name evidence="7" type="ORF">DRJ26_04265</name>
</gene>
<keyword evidence="4" id="KW-0949">S-adenosyl-L-methionine</keyword>
<proteinExistence type="predicted"/>
<dbReference type="Pfam" id="PF02475">
    <property type="entry name" value="TRM5-TYW2_MTfase"/>
    <property type="match status" value="1"/>
</dbReference>
<evidence type="ECO:0000259" key="6">
    <source>
        <dbReference type="PROSITE" id="PS51684"/>
    </source>
</evidence>
<keyword evidence="5" id="KW-0819">tRNA processing</keyword>
<dbReference type="GO" id="GO:0008175">
    <property type="term" value="F:tRNA methyltransferase activity"/>
    <property type="evidence" value="ECO:0007669"/>
    <property type="project" value="TreeGrafter"/>
</dbReference>
<accession>A0A497EZG2</accession>
<comment type="caution">
    <text evidence="7">The sequence shown here is derived from an EMBL/GenBank/DDBJ whole genome shotgun (WGS) entry which is preliminary data.</text>
</comment>
<evidence type="ECO:0000256" key="1">
    <source>
        <dbReference type="ARBA" id="ARBA00022490"/>
    </source>
</evidence>
<name>A0A497EZG2_9CREN</name>
<keyword evidence="2 7" id="KW-0489">Methyltransferase</keyword>
<dbReference type="Proteomes" id="UP000269499">
    <property type="component" value="Unassembled WGS sequence"/>
</dbReference>
<evidence type="ECO:0000256" key="2">
    <source>
        <dbReference type="ARBA" id="ARBA00022603"/>
    </source>
</evidence>
<dbReference type="InterPro" id="IPR030382">
    <property type="entry name" value="MeTrfase_TRM5/TYW2"/>
</dbReference>
<dbReference type="Pfam" id="PF25133">
    <property type="entry name" value="TYW2_N_2"/>
    <property type="match status" value="1"/>
</dbReference>
<sequence length="261" mass="29978">MDIIGDIAVIKIPDKLLHKRFELAKALLESIPTIKVVLRKASTIKGEYRLMDLEWLAGEERFETIYREHGCTFKVDLSKVFFTPRLSGERIRIANLVREGEVIINMFAGIGTYSIIIAKHAKPREVYSIDINPDAFKLMKINIKLNKVEDKVIPILGDAREVIVEKYFNTADRVLMPLPELSLKYIPYAVKSLKNACGWIHPYEFIKVAKGENPVEKVAKIYEKELEKMDVKFSIVQGRKVGEVAPRKYRVVLDIKIEGYE</sequence>
<dbReference type="PANTHER" id="PTHR23245">
    <property type="entry name" value="TRNA METHYLTRANSFERASE"/>
    <property type="match status" value="1"/>
</dbReference>
<dbReference type="AlphaFoldDB" id="A0A497EZG2"/>
<reference evidence="7 8" key="1">
    <citation type="submission" date="2018-06" db="EMBL/GenBank/DDBJ databases">
        <title>Extensive metabolic versatility and redundancy in microbially diverse, dynamic hydrothermal sediments.</title>
        <authorList>
            <person name="Dombrowski N."/>
            <person name="Teske A."/>
            <person name="Baker B.J."/>
        </authorList>
    </citation>
    <scope>NUCLEOTIDE SEQUENCE [LARGE SCALE GENOMIC DNA]</scope>
    <source>
        <strain evidence="7">B20_G2</strain>
    </source>
</reference>
<evidence type="ECO:0000313" key="8">
    <source>
        <dbReference type="Proteomes" id="UP000269499"/>
    </source>
</evidence>
<evidence type="ECO:0000313" key="7">
    <source>
        <dbReference type="EMBL" id="RLE52783.1"/>
    </source>
</evidence>
<dbReference type="InterPro" id="IPR029063">
    <property type="entry name" value="SAM-dependent_MTases_sf"/>
</dbReference>
<dbReference type="GO" id="GO:0002939">
    <property type="term" value="P:tRNA N1-guanine methylation"/>
    <property type="evidence" value="ECO:0007669"/>
    <property type="project" value="TreeGrafter"/>
</dbReference>
<feature type="domain" description="SAM-dependent methyltransferase TRM5/TYW2-type" evidence="6">
    <location>
        <begin position="1"/>
        <end position="259"/>
    </location>
</feature>
<organism evidence="7 8">
    <name type="scientific">Thermoproteota archaeon</name>
    <dbReference type="NCBI Taxonomy" id="2056631"/>
    <lineage>
        <taxon>Archaea</taxon>
        <taxon>Thermoproteota</taxon>
    </lineage>
</organism>
<evidence type="ECO:0000256" key="4">
    <source>
        <dbReference type="ARBA" id="ARBA00022691"/>
    </source>
</evidence>
<protein>
    <submittedName>
        <fullName evidence="7">Class I SAM-dependent methyltransferase family protein</fullName>
    </submittedName>
</protein>
<evidence type="ECO:0000256" key="3">
    <source>
        <dbReference type="ARBA" id="ARBA00022679"/>
    </source>
</evidence>
<keyword evidence="1" id="KW-0963">Cytoplasm</keyword>
<dbReference type="CDD" id="cd02440">
    <property type="entry name" value="AdoMet_MTases"/>
    <property type="match status" value="1"/>
</dbReference>
<dbReference type="SUPFAM" id="SSF53335">
    <property type="entry name" value="S-adenosyl-L-methionine-dependent methyltransferases"/>
    <property type="match status" value="1"/>
</dbReference>
<dbReference type="PROSITE" id="PS51684">
    <property type="entry name" value="SAM_MT_TRM5_TYW2"/>
    <property type="match status" value="1"/>
</dbReference>